<dbReference type="Pfam" id="PF12680">
    <property type="entry name" value="SnoaL_2"/>
    <property type="match status" value="1"/>
</dbReference>
<dbReference type="InterPro" id="IPR032710">
    <property type="entry name" value="NTF2-like_dom_sf"/>
</dbReference>
<protein>
    <submittedName>
        <fullName evidence="2">Nuclear transport factor 2 family protein</fullName>
    </submittedName>
</protein>
<evidence type="ECO:0000313" key="2">
    <source>
        <dbReference type="EMBL" id="MBD2842630.1"/>
    </source>
</evidence>
<feature type="domain" description="SnoaL-like" evidence="1">
    <location>
        <begin position="11"/>
        <end position="116"/>
    </location>
</feature>
<comment type="caution">
    <text evidence="2">The sequence shown here is derived from an EMBL/GenBank/DDBJ whole genome shotgun (WGS) entry which is preliminary data.</text>
</comment>
<dbReference type="EMBL" id="JACXLC010000001">
    <property type="protein sequence ID" value="MBD2842630.1"/>
    <property type="molecule type" value="Genomic_DNA"/>
</dbReference>
<dbReference type="Gene3D" id="3.10.450.50">
    <property type="match status" value="1"/>
</dbReference>
<dbReference type="InterPro" id="IPR037401">
    <property type="entry name" value="SnoaL-like"/>
</dbReference>
<sequence>MTFPNSTAAAEEFFRRYNSRDPEAMADALSDDATIDYPPLGEPMSLEDGKGVWAQLMDVFPDLSEDVHEIDETADGKAAFVHVTISGTQAKDGFGIDNQGKRYELRHLFKFDLADGGTVDRVTAYFDAAGWFLQLGKTDISDQV</sequence>
<dbReference type="Proteomes" id="UP000635384">
    <property type="component" value="Unassembled WGS sequence"/>
</dbReference>
<organism evidence="2 3">
    <name type="scientific">Erythrobacter rubeus</name>
    <dbReference type="NCBI Taxonomy" id="2760803"/>
    <lineage>
        <taxon>Bacteria</taxon>
        <taxon>Pseudomonadati</taxon>
        <taxon>Pseudomonadota</taxon>
        <taxon>Alphaproteobacteria</taxon>
        <taxon>Sphingomonadales</taxon>
        <taxon>Erythrobacteraceae</taxon>
        <taxon>Erythrobacter/Porphyrobacter group</taxon>
        <taxon>Erythrobacter</taxon>
    </lineage>
</organism>
<evidence type="ECO:0000259" key="1">
    <source>
        <dbReference type="Pfam" id="PF12680"/>
    </source>
</evidence>
<proteinExistence type="predicted"/>
<gene>
    <name evidence="2" type="ORF">IB285_10205</name>
</gene>
<keyword evidence="3" id="KW-1185">Reference proteome</keyword>
<dbReference type="RefSeq" id="WP_190788075.1">
    <property type="nucleotide sequence ID" value="NZ_JACXLC010000001.1"/>
</dbReference>
<accession>A0ABR8KTF2</accession>
<name>A0ABR8KTF2_9SPHN</name>
<dbReference type="SUPFAM" id="SSF54427">
    <property type="entry name" value="NTF2-like"/>
    <property type="match status" value="1"/>
</dbReference>
<reference evidence="2 3" key="1">
    <citation type="submission" date="2020-09" db="EMBL/GenBank/DDBJ databases">
        <authorList>
            <person name="Yoon J.-W."/>
        </authorList>
    </citation>
    <scope>NUCLEOTIDE SEQUENCE [LARGE SCALE GENOMIC DNA]</scope>
    <source>
        <strain evidence="2 3">KMU-140</strain>
    </source>
</reference>
<evidence type="ECO:0000313" key="3">
    <source>
        <dbReference type="Proteomes" id="UP000635384"/>
    </source>
</evidence>